<feature type="transmembrane region" description="Helical" evidence="1">
    <location>
        <begin position="32"/>
        <end position="53"/>
    </location>
</feature>
<name>A0A679FI62_9BACL</name>
<protein>
    <submittedName>
        <fullName evidence="2">Uncharacterized protein</fullName>
    </submittedName>
</protein>
<dbReference type="Proteomes" id="UP000501421">
    <property type="component" value="Chromosome"/>
</dbReference>
<organism evidence="2 3">
    <name type="scientific">Geobacillus subterraneus</name>
    <dbReference type="NCBI Taxonomy" id="129338"/>
    <lineage>
        <taxon>Bacteria</taxon>
        <taxon>Bacillati</taxon>
        <taxon>Bacillota</taxon>
        <taxon>Bacilli</taxon>
        <taxon>Bacillales</taxon>
        <taxon>Anoxybacillaceae</taxon>
        <taxon>Geobacillus</taxon>
    </lineage>
</organism>
<evidence type="ECO:0000313" key="2">
    <source>
        <dbReference type="EMBL" id="BBW95343.1"/>
    </source>
</evidence>
<gene>
    <name evidence="2" type="ORF">GsuE55_01760</name>
</gene>
<reference evidence="3" key="1">
    <citation type="journal article" date="2020" name="Microbiol. Resour. Announc.">
        <title>Complete Genome Sequence of Geobacillus sp. Strain E55-1, Isolated from Mine Geyser in Japan.</title>
        <authorList>
            <person name="Miyazaki K."/>
            <person name="Hase E."/>
            <person name="Tokito N."/>
        </authorList>
    </citation>
    <scope>NUCLEOTIDE SEQUENCE [LARGE SCALE GENOMIC DNA]</scope>
    <source>
        <strain evidence="3">E55-1</strain>
    </source>
</reference>
<evidence type="ECO:0000313" key="3">
    <source>
        <dbReference type="Proteomes" id="UP000501421"/>
    </source>
</evidence>
<proteinExistence type="predicted"/>
<feature type="transmembrane region" description="Helical" evidence="1">
    <location>
        <begin position="6"/>
        <end position="25"/>
    </location>
</feature>
<evidence type="ECO:0000256" key="1">
    <source>
        <dbReference type="SAM" id="Phobius"/>
    </source>
</evidence>
<sequence length="54" mass="6008">MEEAVKGLLIAVGLLLVAGIVYMAVRNRSVDVLAKMLFVVCACFLLMGLAYWFW</sequence>
<dbReference type="RefSeq" id="WP_172418443.1">
    <property type="nucleotide sequence ID" value="NZ_AP022557.1"/>
</dbReference>
<keyword evidence="1" id="KW-0812">Transmembrane</keyword>
<keyword evidence="1" id="KW-0472">Membrane</keyword>
<accession>A0A679FI62</accession>
<dbReference type="AlphaFoldDB" id="A0A679FI62"/>
<dbReference type="EMBL" id="AP022557">
    <property type="protein sequence ID" value="BBW95343.1"/>
    <property type="molecule type" value="Genomic_DNA"/>
</dbReference>
<keyword evidence="3" id="KW-1185">Reference proteome</keyword>
<keyword evidence="1" id="KW-1133">Transmembrane helix</keyword>